<evidence type="ECO:0000256" key="1">
    <source>
        <dbReference type="SAM" id="Coils"/>
    </source>
</evidence>
<keyword evidence="2" id="KW-0472">Membrane</keyword>
<dbReference type="Proteomes" id="UP000607559">
    <property type="component" value="Unassembled WGS sequence"/>
</dbReference>
<feature type="transmembrane region" description="Helical" evidence="2">
    <location>
        <begin position="123"/>
        <end position="140"/>
    </location>
</feature>
<sequence>MATTTTDEGRMEGGYTYDSFTGVGSQARKPTERHFLWWCSGAYQGLLKDCPSEQTKYAGLGGVLLATFVLAALSAGYAIYSVFADPVWAVLFALIWGLIIFNFDRFLVSTMRKYGVSQRKQLWMAAPRLALALLIGFTIARPLELKIFEKEIDVQLAANRHQKLLMNDSLLQAENRTTLAAAQQERDRLSARKAALEDTLHQLQQDYIREADGTGGSQRRGIDKLTRLKQQAFESALRQFTPELRQLEGQMRYQDSLIAGANAGRDLRNRQYEAQVTADVGFLERNKALSDLSAHEPSVFWANLLLSLLIILIETGPILSKMIMNTGPYDLALASMELKQMAAAEDGMRRDKELRHEKQQEVNGRQKEMTAELLQQLSALQKKHVKEELDQWERGEDTVPKRMPLEEVTRRIKERYSYRGGDIL</sequence>
<reference evidence="3" key="1">
    <citation type="journal article" date="2014" name="Int. J. Syst. Evol. Microbiol.">
        <title>Complete genome sequence of Corynebacterium casei LMG S-19264T (=DSM 44701T), isolated from a smear-ripened cheese.</title>
        <authorList>
            <consortium name="US DOE Joint Genome Institute (JGI-PGF)"/>
            <person name="Walter F."/>
            <person name="Albersmeier A."/>
            <person name="Kalinowski J."/>
            <person name="Ruckert C."/>
        </authorList>
    </citation>
    <scope>NUCLEOTIDE SEQUENCE</scope>
    <source>
        <strain evidence="3">CGMCC 1.15448</strain>
    </source>
</reference>
<dbReference type="InterPro" id="IPR025519">
    <property type="entry name" value="DUF4407"/>
</dbReference>
<keyword evidence="4" id="KW-1185">Reference proteome</keyword>
<gene>
    <name evidence="3" type="ORF">GCM10011511_02620</name>
</gene>
<evidence type="ECO:0000313" key="3">
    <source>
        <dbReference type="EMBL" id="GGA83070.1"/>
    </source>
</evidence>
<feature type="transmembrane region" description="Helical" evidence="2">
    <location>
        <begin position="86"/>
        <end position="103"/>
    </location>
</feature>
<keyword evidence="2" id="KW-0812">Transmembrane</keyword>
<feature type="coiled-coil region" evidence="1">
    <location>
        <begin position="179"/>
        <end position="206"/>
    </location>
</feature>
<dbReference type="EMBL" id="BMJC01000001">
    <property type="protein sequence ID" value="GGA83070.1"/>
    <property type="molecule type" value="Genomic_DNA"/>
</dbReference>
<feature type="transmembrane region" description="Helical" evidence="2">
    <location>
        <begin position="57"/>
        <end position="80"/>
    </location>
</feature>
<name>A0A8J2U788_9BACT</name>
<dbReference type="Pfam" id="PF14362">
    <property type="entry name" value="DUF4407"/>
    <property type="match status" value="1"/>
</dbReference>
<keyword evidence="1" id="KW-0175">Coiled coil</keyword>
<keyword evidence="2" id="KW-1133">Transmembrane helix</keyword>
<accession>A0A8J2U788</accession>
<evidence type="ECO:0008006" key="5">
    <source>
        <dbReference type="Google" id="ProtNLM"/>
    </source>
</evidence>
<comment type="caution">
    <text evidence="3">The sequence shown here is derived from an EMBL/GenBank/DDBJ whole genome shotgun (WGS) entry which is preliminary data.</text>
</comment>
<protein>
    <recommendedName>
        <fullName evidence="5">DUF4407 domain-containing protein</fullName>
    </recommendedName>
</protein>
<dbReference type="AlphaFoldDB" id="A0A8J2U788"/>
<organism evidence="3 4">
    <name type="scientific">Puia dinghuensis</name>
    <dbReference type="NCBI Taxonomy" id="1792502"/>
    <lineage>
        <taxon>Bacteria</taxon>
        <taxon>Pseudomonadati</taxon>
        <taxon>Bacteroidota</taxon>
        <taxon>Chitinophagia</taxon>
        <taxon>Chitinophagales</taxon>
        <taxon>Chitinophagaceae</taxon>
        <taxon>Puia</taxon>
    </lineage>
</organism>
<proteinExistence type="predicted"/>
<evidence type="ECO:0000256" key="2">
    <source>
        <dbReference type="SAM" id="Phobius"/>
    </source>
</evidence>
<evidence type="ECO:0000313" key="4">
    <source>
        <dbReference type="Proteomes" id="UP000607559"/>
    </source>
</evidence>
<dbReference type="RefSeq" id="WP_188927744.1">
    <property type="nucleotide sequence ID" value="NZ_BMJC01000001.1"/>
</dbReference>
<reference evidence="3" key="2">
    <citation type="submission" date="2020-09" db="EMBL/GenBank/DDBJ databases">
        <authorList>
            <person name="Sun Q."/>
            <person name="Zhou Y."/>
        </authorList>
    </citation>
    <scope>NUCLEOTIDE SEQUENCE</scope>
    <source>
        <strain evidence="3">CGMCC 1.15448</strain>
    </source>
</reference>